<dbReference type="KEGG" id="pnd:Pla175_19890"/>
<evidence type="ECO:0000256" key="6">
    <source>
        <dbReference type="ARBA" id="ARBA00029466"/>
    </source>
</evidence>
<organism evidence="7 8">
    <name type="scientific">Pirellulimonas nuda</name>
    <dbReference type="NCBI Taxonomy" id="2528009"/>
    <lineage>
        <taxon>Bacteria</taxon>
        <taxon>Pseudomonadati</taxon>
        <taxon>Planctomycetota</taxon>
        <taxon>Planctomycetia</taxon>
        <taxon>Pirellulales</taxon>
        <taxon>Lacipirellulaceae</taxon>
        <taxon>Pirellulimonas</taxon>
    </lineage>
</organism>
<evidence type="ECO:0000256" key="2">
    <source>
        <dbReference type="ARBA" id="ARBA00022759"/>
    </source>
</evidence>
<evidence type="ECO:0000313" key="7">
    <source>
        <dbReference type="EMBL" id="QDU88609.1"/>
    </source>
</evidence>
<protein>
    <submittedName>
        <fullName evidence="7">Very short patch repair protein</fullName>
        <ecNumber evidence="7">3.1.-.-</ecNumber>
    </submittedName>
</protein>
<keyword evidence="3" id="KW-0227">DNA damage</keyword>
<comment type="similarity">
    <text evidence="6">Belongs to the Vsr family.</text>
</comment>
<dbReference type="AlphaFoldDB" id="A0A518DAV2"/>
<name>A0A518DAV2_9BACT</name>
<reference evidence="7 8" key="1">
    <citation type="submission" date="2019-02" db="EMBL/GenBank/DDBJ databases">
        <title>Deep-cultivation of Planctomycetes and their phenomic and genomic characterization uncovers novel biology.</title>
        <authorList>
            <person name="Wiegand S."/>
            <person name="Jogler M."/>
            <person name="Boedeker C."/>
            <person name="Pinto D."/>
            <person name="Vollmers J."/>
            <person name="Rivas-Marin E."/>
            <person name="Kohn T."/>
            <person name="Peeters S.H."/>
            <person name="Heuer A."/>
            <person name="Rast P."/>
            <person name="Oberbeckmann S."/>
            <person name="Bunk B."/>
            <person name="Jeske O."/>
            <person name="Meyerdierks A."/>
            <person name="Storesund J.E."/>
            <person name="Kallscheuer N."/>
            <person name="Luecker S."/>
            <person name="Lage O.M."/>
            <person name="Pohl T."/>
            <person name="Merkel B.J."/>
            <person name="Hornburger P."/>
            <person name="Mueller R.-W."/>
            <person name="Bruemmer F."/>
            <person name="Labrenz M."/>
            <person name="Spormann A.M."/>
            <person name="Op den Camp H."/>
            <person name="Overmann J."/>
            <person name="Amann R."/>
            <person name="Jetten M.S.M."/>
            <person name="Mascher T."/>
            <person name="Medema M.H."/>
            <person name="Devos D.P."/>
            <person name="Kaster A.-K."/>
            <person name="Ovreas L."/>
            <person name="Rohde M."/>
            <person name="Galperin M.Y."/>
            <person name="Jogler C."/>
        </authorList>
    </citation>
    <scope>NUCLEOTIDE SEQUENCE [LARGE SCALE GENOMIC DNA]</scope>
    <source>
        <strain evidence="7 8">Pla175</strain>
    </source>
</reference>
<gene>
    <name evidence="7" type="primary">vsr</name>
    <name evidence="7" type="ORF">Pla175_19890</name>
</gene>
<sequence>MRAVKSRDTGPELRVAELLRSAGVRYRRDVARLPGRPDFVIASAKTVVFVHGCFWHGHHCPRGARVPKQNRKYWQEKVARNRRRDRRVARQLRAEGYSVWTVWECRLKHEGLSKRLLTRLVAGPAN</sequence>
<dbReference type="Proteomes" id="UP000317429">
    <property type="component" value="Chromosome"/>
</dbReference>
<keyword evidence="2" id="KW-0255">Endonuclease</keyword>
<evidence type="ECO:0000313" key="8">
    <source>
        <dbReference type="Proteomes" id="UP000317429"/>
    </source>
</evidence>
<proteinExistence type="inferred from homology"/>
<dbReference type="Gene3D" id="3.40.960.10">
    <property type="entry name" value="VSR Endonuclease"/>
    <property type="match status" value="1"/>
</dbReference>
<dbReference type="GO" id="GO:0006298">
    <property type="term" value="P:mismatch repair"/>
    <property type="evidence" value="ECO:0007669"/>
    <property type="project" value="InterPro"/>
</dbReference>
<dbReference type="EC" id="3.1.-.-" evidence="7"/>
<evidence type="ECO:0000256" key="1">
    <source>
        <dbReference type="ARBA" id="ARBA00022722"/>
    </source>
</evidence>
<dbReference type="InterPro" id="IPR004603">
    <property type="entry name" value="DNA_mismatch_endonuc_vsr"/>
</dbReference>
<keyword evidence="5" id="KW-0234">DNA repair</keyword>
<dbReference type="GO" id="GO:0016787">
    <property type="term" value="F:hydrolase activity"/>
    <property type="evidence" value="ECO:0007669"/>
    <property type="project" value="UniProtKB-KW"/>
</dbReference>
<dbReference type="NCBIfam" id="TIGR00632">
    <property type="entry name" value="vsr"/>
    <property type="match status" value="1"/>
</dbReference>
<dbReference type="Pfam" id="PF03852">
    <property type="entry name" value="Vsr"/>
    <property type="match status" value="1"/>
</dbReference>
<accession>A0A518DAV2</accession>
<keyword evidence="1" id="KW-0540">Nuclease</keyword>
<dbReference type="GO" id="GO:0004519">
    <property type="term" value="F:endonuclease activity"/>
    <property type="evidence" value="ECO:0007669"/>
    <property type="project" value="UniProtKB-KW"/>
</dbReference>
<keyword evidence="4 7" id="KW-0378">Hydrolase</keyword>
<dbReference type="REBASE" id="355849">
    <property type="entry name" value="V.PbaPla175ORF19900P"/>
</dbReference>
<dbReference type="InterPro" id="IPR011335">
    <property type="entry name" value="Restrct_endonuc-II-like"/>
</dbReference>
<evidence type="ECO:0000256" key="3">
    <source>
        <dbReference type="ARBA" id="ARBA00022763"/>
    </source>
</evidence>
<evidence type="ECO:0000256" key="4">
    <source>
        <dbReference type="ARBA" id="ARBA00022801"/>
    </source>
</evidence>
<keyword evidence="8" id="KW-1185">Reference proteome</keyword>
<dbReference type="PIRSF" id="PIRSF018267">
    <property type="entry name" value="VSR_endonuc"/>
    <property type="match status" value="1"/>
</dbReference>
<dbReference type="SUPFAM" id="SSF52980">
    <property type="entry name" value="Restriction endonuclease-like"/>
    <property type="match status" value="1"/>
</dbReference>
<dbReference type="EMBL" id="CP036291">
    <property type="protein sequence ID" value="QDU88609.1"/>
    <property type="molecule type" value="Genomic_DNA"/>
</dbReference>
<evidence type="ECO:0000256" key="5">
    <source>
        <dbReference type="ARBA" id="ARBA00023204"/>
    </source>
</evidence>